<name>A0A545TNT5_9GAMM</name>
<evidence type="ECO:0000313" key="4">
    <source>
        <dbReference type="Proteomes" id="UP000319732"/>
    </source>
</evidence>
<protein>
    <submittedName>
        <fullName evidence="3">DUF2147 domain-containing protein</fullName>
    </submittedName>
</protein>
<evidence type="ECO:0000313" key="3">
    <source>
        <dbReference type="EMBL" id="TQV78887.1"/>
    </source>
</evidence>
<feature type="chain" id="PRO_5021745422" evidence="1">
    <location>
        <begin position="26"/>
        <end position="146"/>
    </location>
</feature>
<dbReference type="AlphaFoldDB" id="A0A545TNT5"/>
<dbReference type="PANTHER" id="PTHR36919:SF2">
    <property type="entry name" value="BLL6627 PROTEIN"/>
    <property type="match status" value="1"/>
</dbReference>
<dbReference type="EMBL" id="VHSG01000012">
    <property type="protein sequence ID" value="TQV78887.1"/>
    <property type="molecule type" value="Genomic_DNA"/>
</dbReference>
<dbReference type="InterPro" id="IPR019223">
    <property type="entry name" value="DUF2147"/>
</dbReference>
<keyword evidence="4" id="KW-1185">Reference proteome</keyword>
<sequence length="146" mass="16000">MRSGMLKYISIAVVLCVALVSVANAEPQGLLGLWRTQEENGVVEMFRCGEAVCGRVIDAASLRENPDQRDVHNGDEALRERRVKGLVILQDFTGGPRKWTGGPLYDPKTGDGAKSGSLTLKDGNTLKVKGCLVAFLCRTQVWRRIE</sequence>
<proteinExistence type="predicted"/>
<keyword evidence="1" id="KW-0732">Signal</keyword>
<dbReference type="Pfam" id="PF09917">
    <property type="entry name" value="DUF2147"/>
    <property type="match status" value="1"/>
</dbReference>
<reference evidence="3 4" key="1">
    <citation type="submission" date="2019-06" db="EMBL/GenBank/DDBJ databases">
        <title>Whole genome sequence for Cellvibrionaceae sp. R142.</title>
        <authorList>
            <person name="Wang G."/>
        </authorList>
    </citation>
    <scope>NUCLEOTIDE SEQUENCE [LARGE SCALE GENOMIC DNA]</scope>
    <source>
        <strain evidence="3 4">R142</strain>
    </source>
</reference>
<evidence type="ECO:0000256" key="1">
    <source>
        <dbReference type="SAM" id="SignalP"/>
    </source>
</evidence>
<comment type="caution">
    <text evidence="3">The sequence shown here is derived from an EMBL/GenBank/DDBJ whole genome shotgun (WGS) entry which is preliminary data.</text>
</comment>
<feature type="domain" description="DUF2147" evidence="2">
    <location>
        <begin position="32"/>
        <end position="144"/>
    </location>
</feature>
<evidence type="ECO:0000259" key="2">
    <source>
        <dbReference type="Pfam" id="PF09917"/>
    </source>
</evidence>
<dbReference type="Proteomes" id="UP000319732">
    <property type="component" value="Unassembled WGS sequence"/>
</dbReference>
<feature type="signal peptide" evidence="1">
    <location>
        <begin position="1"/>
        <end position="25"/>
    </location>
</feature>
<dbReference type="Gene3D" id="2.40.128.520">
    <property type="match status" value="1"/>
</dbReference>
<dbReference type="OrthoDB" id="9814399at2"/>
<dbReference type="PANTHER" id="PTHR36919">
    <property type="entry name" value="BLR1215 PROTEIN"/>
    <property type="match status" value="1"/>
</dbReference>
<organism evidence="3 4">
    <name type="scientific">Exilibacterium tricleocarpae</name>
    <dbReference type="NCBI Taxonomy" id="2591008"/>
    <lineage>
        <taxon>Bacteria</taxon>
        <taxon>Pseudomonadati</taxon>
        <taxon>Pseudomonadota</taxon>
        <taxon>Gammaproteobacteria</taxon>
        <taxon>Cellvibrionales</taxon>
        <taxon>Cellvibrionaceae</taxon>
        <taxon>Exilibacterium</taxon>
    </lineage>
</organism>
<gene>
    <name evidence="3" type="ORF">FKG94_12775</name>
</gene>
<accession>A0A545TNT5</accession>